<name>T0G7N7_9LEPT</name>
<organism evidence="1 2">
    <name type="scientific">Leptospira alstonii serovar Pingchang str. 80-412</name>
    <dbReference type="NCBI Taxonomy" id="1218564"/>
    <lineage>
        <taxon>Bacteria</taxon>
        <taxon>Pseudomonadati</taxon>
        <taxon>Spirochaetota</taxon>
        <taxon>Spirochaetia</taxon>
        <taxon>Leptospirales</taxon>
        <taxon>Leptospiraceae</taxon>
        <taxon>Leptospira</taxon>
    </lineage>
</organism>
<keyword evidence="2" id="KW-1185">Reference proteome</keyword>
<dbReference type="Proteomes" id="UP000015445">
    <property type="component" value="Unassembled WGS sequence"/>
</dbReference>
<dbReference type="EMBL" id="AOHD02000003">
    <property type="protein sequence ID" value="EQA82242.1"/>
    <property type="molecule type" value="Genomic_DNA"/>
</dbReference>
<proteinExistence type="predicted"/>
<evidence type="ECO:0000313" key="2">
    <source>
        <dbReference type="Proteomes" id="UP000015445"/>
    </source>
</evidence>
<dbReference type="AlphaFoldDB" id="T0G7N7"/>
<gene>
    <name evidence="1" type="ORF">LEP1GSC193_3949</name>
</gene>
<protein>
    <submittedName>
        <fullName evidence="1">Uncharacterized protein</fullName>
    </submittedName>
</protein>
<comment type="caution">
    <text evidence="1">The sequence shown here is derived from an EMBL/GenBank/DDBJ whole genome shotgun (WGS) entry which is preliminary data.</text>
</comment>
<reference evidence="1" key="1">
    <citation type="submission" date="2013-05" db="EMBL/GenBank/DDBJ databases">
        <authorList>
            <person name="Harkins D.M."/>
            <person name="Durkin A.S."/>
            <person name="Brinkac L.M."/>
            <person name="Haft D.H."/>
            <person name="Selengut J.D."/>
            <person name="Sanka R."/>
            <person name="DePew J."/>
            <person name="Purushe J."/>
            <person name="Galloway R.L."/>
            <person name="Vinetz J.M."/>
            <person name="Sutton G.G."/>
            <person name="Nierman W.C."/>
            <person name="Fouts D.E."/>
        </authorList>
    </citation>
    <scope>NUCLEOTIDE SEQUENCE [LARGE SCALE GENOMIC DNA]</scope>
    <source>
        <strain evidence="1">80-412</strain>
    </source>
</reference>
<dbReference type="RefSeq" id="WP_021064323.1">
    <property type="nucleotide sequence ID" value="NZ_AOHD02000003.1"/>
</dbReference>
<sequence length="75" mass="8145">MAKSREAKALVLSEAKIKRPLGSVVAKSREAKALVLSEAKIKRLLGSVMQNISFVPNSFVYPPIPKAKSTHNGKK</sequence>
<evidence type="ECO:0000313" key="1">
    <source>
        <dbReference type="EMBL" id="EQA82242.1"/>
    </source>
</evidence>
<accession>T0G7N7</accession>